<evidence type="ECO:0000313" key="1">
    <source>
        <dbReference type="EMBL" id="SAZ63777.1"/>
    </source>
</evidence>
<organism evidence="1 2">
    <name type="scientific">Citrobacter amalonaticus</name>
    <dbReference type="NCBI Taxonomy" id="35703"/>
    <lineage>
        <taxon>Bacteria</taxon>
        <taxon>Pseudomonadati</taxon>
        <taxon>Pseudomonadota</taxon>
        <taxon>Gammaproteobacteria</taxon>
        <taxon>Enterobacterales</taxon>
        <taxon>Enterobacteriaceae</taxon>
        <taxon>Citrobacter</taxon>
    </lineage>
</organism>
<gene>
    <name evidence="1" type="ORF">CITRO92_2718</name>
</gene>
<protein>
    <submittedName>
        <fullName evidence="1">Uncharacterized protein</fullName>
    </submittedName>
</protein>
<evidence type="ECO:0000313" key="2">
    <source>
        <dbReference type="Proteomes" id="UP000245995"/>
    </source>
</evidence>
<sequence>MGKLILSFKKSRQIDPTDACQVTLCHAPAQSVNGLHLLSEVKNETDSPDFR</sequence>
<dbReference type="AlphaFoldDB" id="A0AAX2BJE8"/>
<accession>A0AAX2BJE8</accession>
<reference evidence="1 2" key="1">
    <citation type="submission" date="2016-04" db="EMBL/GenBank/DDBJ databases">
        <authorList>
            <person name="Regsiter A."/>
            <person name="William W."/>
        </authorList>
    </citation>
    <scope>NUCLEOTIDE SEQUENCE [LARGE SCALE GENOMIC DNA]</scope>
    <source>
        <strain evidence="1 2">92</strain>
    </source>
</reference>
<name>A0AAX2BJE8_CITAM</name>
<proteinExistence type="predicted"/>
<dbReference type="Proteomes" id="UP000245995">
    <property type="component" value="Chromosome CITRO92"/>
</dbReference>
<dbReference type="EMBL" id="LT556085">
    <property type="protein sequence ID" value="SAZ63777.1"/>
    <property type="molecule type" value="Genomic_DNA"/>
</dbReference>